<dbReference type="Proteomes" id="UP000028990">
    <property type="component" value="Unassembled WGS sequence"/>
</dbReference>
<feature type="region of interest" description="Disordered" evidence="1">
    <location>
        <begin position="42"/>
        <end position="76"/>
    </location>
</feature>
<evidence type="ECO:0000256" key="1">
    <source>
        <dbReference type="SAM" id="MobiDB-lite"/>
    </source>
</evidence>
<feature type="region of interest" description="Disordered" evidence="1">
    <location>
        <begin position="101"/>
        <end position="136"/>
    </location>
</feature>
<sequence>MLKWQKLHSPAKDPYSTLADGYWGGDGTSSLVYRLTESSGKKAASGEVQEVSSTAQGNLWTGRGLRGRPLKAHNRSPRQECGKFWLMVTGEEMAPPAWSIDLQSPVGKKQPQERYRKSAALPRATSGQAEGLEAGL</sequence>
<dbReference type="EMBL" id="KN124889">
    <property type="protein sequence ID" value="KFO19821.1"/>
    <property type="molecule type" value="Genomic_DNA"/>
</dbReference>
<reference evidence="2 3" key="1">
    <citation type="submission" date="2013-11" db="EMBL/GenBank/DDBJ databases">
        <title>The Damaraland mole rat (Fukomys damarensis) genome and evolution of African mole rats.</title>
        <authorList>
            <person name="Gladyshev V.N."/>
            <person name="Fang X."/>
        </authorList>
    </citation>
    <scope>NUCLEOTIDE SEQUENCE [LARGE SCALE GENOMIC DNA]</scope>
    <source>
        <tissue evidence="2">Liver</tissue>
    </source>
</reference>
<feature type="compositionally biased region" description="Basic residues" evidence="1">
    <location>
        <begin position="65"/>
        <end position="76"/>
    </location>
</feature>
<feature type="compositionally biased region" description="Polar residues" evidence="1">
    <location>
        <begin position="50"/>
        <end position="59"/>
    </location>
</feature>
<evidence type="ECO:0000313" key="2">
    <source>
        <dbReference type="EMBL" id="KFO19821.1"/>
    </source>
</evidence>
<keyword evidence="3" id="KW-1185">Reference proteome</keyword>
<accession>A0A091DAH8</accession>
<name>A0A091DAH8_FUKDA</name>
<gene>
    <name evidence="2" type="ORF">H920_18815</name>
</gene>
<evidence type="ECO:0000313" key="3">
    <source>
        <dbReference type="Proteomes" id="UP000028990"/>
    </source>
</evidence>
<proteinExistence type="predicted"/>
<organism evidence="2 3">
    <name type="scientific">Fukomys damarensis</name>
    <name type="common">Damaraland mole rat</name>
    <name type="synonym">Cryptomys damarensis</name>
    <dbReference type="NCBI Taxonomy" id="885580"/>
    <lineage>
        <taxon>Eukaryota</taxon>
        <taxon>Metazoa</taxon>
        <taxon>Chordata</taxon>
        <taxon>Craniata</taxon>
        <taxon>Vertebrata</taxon>
        <taxon>Euteleostomi</taxon>
        <taxon>Mammalia</taxon>
        <taxon>Eutheria</taxon>
        <taxon>Euarchontoglires</taxon>
        <taxon>Glires</taxon>
        <taxon>Rodentia</taxon>
        <taxon>Hystricomorpha</taxon>
        <taxon>Bathyergidae</taxon>
        <taxon>Fukomys</taxon>
    </lineage>
</organism>
<dbReference type="AlphaFoldDB" id="A0A091DAH8"/>
<protein>
    <submittedName>
        <fullName evidence="2">Uncharacterized protein</fullName>
    </submittedName>
</protein>